<proteinExistence type="predicted"/>
<name>A0ABP0F8B3_CLALP</name>
<sequence length="66" mass="7716">MMEELPHQHHSIEMHRDKDMNKDTPLMRPSANADLNLKHLSKPYDVLYWRNPAMQTLLSSNMANNG</sequence>
<comment type="caution">
    <text evidence="2">The sequence shown here is derived from an EMBL/GenBank/DDBJ whole genome shotgun (WGS) entry which is preliminary data.</text>
</comment>
<reference evidence="2 3" key="1">
    <citation type="submission" date="2024-02" db="EMBL/GenBank/DDBJ databases">
        <authorList>
            <person name="Daric V."/>
            <person name="Darras S."/>
        </authorList>
    </citation>
    <scope>NUCLEOTIDE SEQUENCE [LARGE SCALE GENOMIC DNA]</scope>
</reference>
<evidence type="ECO:0000256" key="1">
    <source>
        <dbReference type="SAM" id="MobiDB-lite"/>
    </source>
</evidence>
<evidence type="ECO:0000313" key="2">
    <source>
        <dbReference type="EMBL" id="CAK8675942.1"/>
    </source>
</evidence>
<organism evidence="2 3">
    <name type="scientific">Clavelina lepadiformis</name>
    <name type="common">Light-bulb sea squirt</name>
    <name type="synonym">Ascidia lepadiformis</name>
    <dbReference type="NCBI Taxonomy" id="159417"/>
    <lineage>
        <taxon>Eukaryota</taxon>
        <taxon>Metazoa</taxon>
        <taxon>Chordata</taxon>
        <taxon>Tunicata</taxon>
        <taxon>Ascidiacea</taxon>
        <taxon>Aplousobranchia</taxon>
        <taxon>Clavelinidae</taxon>
        <taxon>Clavelina</taxon>
    </lineage>
</organism>
<evidence type="ECO:0000313" key="3">
    <source>
        <dbReference type="Proteomes" id="UP001642483"/>
    </source>
</evidence>
<dbReference type="EMBL" id="CAWYQH010000024">
    <property type="protein sequence ID" value="CAK8675942.1"/>
    <property type="molecule type" value="Genomic_DNA"/>
</dbReference>
<accession>A0ABP0F8B3</accession>
<keyword evidence="3" id="KW-1185">Reference proteome</keyword>
<protein>
    <submittedName>
        <fullName evidence="2">Uncharacterized protein</fullName>
    </submittedName>
</protein>
<dbReference type="Proteomes" id="UP001642483">
    <property type="component" value="Unassembled WGS sequence"/>
</dbReference>
<feature type="region of interest" description="Disordered" evidence="1">
    <location>
        <begin position="1"/>
        <end position="30"/>
    </location>
</feature>
<gene>
    <name evidence="2" type="ORF">CVLEPA_LOCUS5461</name>
</gene>
<feature type="compositionally biased region" description="Basic and acidic residues" evidence="1">
    <location>
        <begin position="1"/>
        <end position="22"/>
    </location>
</feature>